<dbReference type="EMBL" id="BMAW01073682">
    <property type="protein sequence ID" value="GFT88817.1"/>
    <property type="molecule type" value="Genomic_DNA"/>
</dbReference>
<keyword evidence="2" id="KW-1185">Reference proteome</keyword>
<proteinExistence type="predicted"/>
<name>A0A8X6U7G6_NEPPI</name>
<dbReference type="AlphaFoldDB" id="A0A8X6U7G6"/>
<comment type="caution">
    <text evidence="1">The sequence shown here is derived from an EMBL/GenBank/DDBJ whole genome shotgun (WGS) entry which is preliminary data.</text>
</comment>
<gene>
    <name evidence="1" type="ORF">NPIL_150281</name>
</gene>
<sequence length="136" mass="15674">MTDHASHRKAKSRPIWCPTTRGASSAIRRALRFETWKRVNHAWRMIPDGGRMLVENPFLPWPDHYLCSEHCEALYYQTGVRLLLPIRERVMNTEPVICTSFSKAKRRVSGTNQCNSWGRSGFCSMSLMVSTNNAFL</sequence>
<reference evidence="1" key="1">
    <citation type="submission" date="2020-08" db="EMBL/GenBank/DDBJ databases">
        <title>Multicomponent nature underlies the extraordinary mechanical properties of spider dragline silk.</title>
        <authorList>
            <person name="Kono N."/>
            <person name="Nakamura H."/>
            <person name="Mori M."/>
            <person name="Yoshida Y."/>
            <person name="Ohtoshi R."/>
            <person name="Malay A.D."/>
            <person name="Moran D.A.P."/>
            <person name="Tomita M."/>
            <person name="Numata K."/>
            <person name="Arakawa K."/>
        </authorList>
    </citation>
    <scope>NUCLEOTIDE SEQUENCE</scope>
</reference>
<accession>A0A8X6U7G6</accession>
<evidence type="ECO:0000313" key="1">
    <source>
        <dbReference type="EMBL" id="GFT88817.1"/>
    </source>
</evidence>
<protein>
    <submittedName>
        <fullName evidence="1">Uncharacterized protein</fullName>
    </submittedName>
</protein>
<dbReference type="Proteomes" id="UP000887013">
    <property type="component" value="Unassembled WGS sequence"/>
</dbReference>
<organism evidence="1 2">
    <name type="scientific">Nephila pilipes</name>
    <name type="common">Giant wood spider</name>
    <name type="synonym">Nephila maculata</name>
    <dbReference type="NCBI Taxonomy" id="299642"/>
    <lineage>
        <taxon>Eukaryota</taxon>
        <taxon>Metazoa</taxon>
        <taxon>Ecdysozoa</taxon>
        <taxon>Arthropoda</taxon>
        <taxon>Chelicerata</taxon>
        <taxon>Arachnida</taxon>
        <taxon>Araneae</taxon>
        <taxon>Araneomorphae</taxon>
        <taxon>Entelegynae</taxon>
        <taxon>Araneoidea</taxon>
        <taxon>Nephilidae</taxon>
        <taxon>Nephila</taxon>
    </lineage>
</organism>
<evidence type="ECO:0000313" key="2">
    <source>
        <dbReference type="Proteomes" id="UP000887013"/>
    </source>
</evidence>